<keyword evidence="2" id="KW-0460">Magnesium</keyword>
<name>A0A6J5PUK6_9CAUD</name>
<gene>
    <name evidence="5" type="ORF">UFOVP1247_15</name>
    <name evidence="4" type="ORF">UFOVP970_55</name>
</gene>
<dbReference type="InterPro" id="IPR035901">
    <property type="entry name" value="GIY-YIG_endonuc_sf"/>
</dbReference>
<dbReference type="InterPro" id="IPR000305">
    <property type="entry name" value="GIY-YIG_endonuc"/>
</dbReference>
<feature type="domain" description="GIY-YIG" evidence="3">
    <location>
        <begin position="8"/>
        <end position="94"/>
    </location>
</feature>
<evidence type="ECO:0000313" key="5">
    <source>
        <dbReference type="EMBL" id="CAB4193073.1"/>
    </source>
</evidence>
<protein>
    <submittedName>
        <fullName evidence="4">GIY-YIG_SegABCDEFG domain containing protein</fullName>
    </submittedName>
</protein>
<evidence type="ECO:0000256" key="2">
    <source>
        <dbReference type="ARBA" id="ARBA00022842"/>
    </source>
</evidence>
<comment type="cofactor">
    <cofactor evidence="1">
        <name>Mg(2+)</name>
        <dbReference type="ChEBI" id="CHEBI:18420"/>
    </cofactor>
</comment>
<accession>A0A6J5PUK6</accession>
<dbReference type="EMBL" id="LR797195">
    <property type="protein sequence ID" value="CAB4193073.1"/>
    <property type="molecule type" value="Genomic_DNA"/>
</dbReference>
<evidence type="ECO:0000256" key="1">
    <source>
        <dbReference type="ARBA" id="ARBA00001946"/>
    </source>
</evidence>
<evidence type="ECO:0000313" key="4">
    <source>
        <dbReference type="EMBL" id="CAB4174547.1"/>
    </source>
</evidence>
<sequence length="215" mass="24769">MARKEHDYHYIYKTTCSITGRYYIGMHSTSNLDDGYIGSGKRLWYSINKHGKENHSVEILEWLPDRSSLKLREKEIVNEDLLHDANCMNLKLGGEGGNTGLDGKPVGGDQFKAAHLFWNKPENIKRKGELTSARNKEKWNDLEYRSNQLSKFNFKGRSHSNETIEKLKNSNLDKQKGSLNSQYGTVWITNDTENKKMYKGDLIPAGWRLGRTIKK</sequence>
<organism evidence="4">
    <name type="scientific">uncultured Caudovirales phage</name>
    <dbReference type="NCBI Taxonomy" id="2100421"/>
    <lineage>
        <taxon>Viruses</taxon>
        <taxon>Duplodnaviria</taxon>
        <taxon>Heunggongvirae</taxon>
        <taxon>Uroviricota</taxon>
        <taxon>Caudoviricetes</taxon>
        <taxon>Peduoviridae</taxon>
        <taxon>Maltschvirus</taxon>
        <taxon>Maltschvirus maltsch</taxon>
    </lineage>
</organism>
<dbReference type="SMART" id="SM00465">
    <property type="entry name" value="GIYc"/>
    <property type="match status" value="1"/>
</dbReference>
<evidence type="ECO:0000259" key="3">
    <source>
        <dbReference type="SMART" id="SM00465"/>
    </source>
</evidence>
<reference evidence="4" key="1">
    <citation type="submission" date="2020-05" db="EMBL/GenBank/DDBJ databases">
        <authorList>
            <person name="Chiriac C."/>
            <person name="Salcher M."/>
            <person name="Ghai R."/>
            <person name="Kavagutti S V."/>
        </authorList>
    </citation>
    <scope>NUCLEOTIDE SEQUENCE</scope>
</reference>
<proteinExistence type="predicted"/>
<dbReference type="SUPFAM" id="SSF82771">
    <property type="entry name" value="GIY-YIG endonuclease"/>
    <property type="match status" value="1"/>
</dbReference>
<dbReference type="EMBL" id="LR796916">
    <property type="protein sequence ID" value="CAB4174547.1"/>
    <property type="molecule type" value="Genomic_DNA"/>
</dbReference>
<dbReference type="CDD" id="cd10444">
    <property type="entry name" value="GIY-YIG_SegABCDEFG"/>
    <property type="match status" value="1"/>
</dbReference>